<gene>
    <name evidence="1" type="ORF">KJJ99_07870</name>
</gene>
<sequence length="363" mass="39661">MTSTRAFPVSRAWLTIIVCALPLLGGCSSEAEPASEPASEPPRVALVEPLQAAEPKAEALRFSGVVQSVTSTQLSFEVAGRIERILVDEGTRVRRGQALAQLDRTDYRLQMREAEARLRQLEADLARKRTLLAEGILAPAAIEALQANTVAARVARDSAQRDLDHSTLNAPFDGVVARRLAEPDMVVAVGTPVFEMQDTRHIEVSVDLPESAALSIPLGPELQAEAELVIADLRLPLRYKEHSTQPREGARTYRLVLQGEPPEDFNLLPGMAMRVSIERPAQPQTTRDAFRLPLSALQTGSDGQHFIWQADDGRARRLAVDLQQVEGDQALIRGEGLQAQLPIIVAGGSKLHDDQPIEAKERN</sequence>
<proteinExistence type="predicted"/>
<accession>A0ACC5VGL5</accession>
<name>A0ACC5VGL5_STUCH</name>
<protein>
    <submittedName>
        <fullName evidence="1">Efflux RND transporter periplasmic adaptor subunit</fullName>
    </submittedName>
</protein>
<comment type="caution">
    <text evidence="1">The sequence shown here is derived from an EMBL/GenBank/DDBJ whole genome shotgun (WGS) entry which is preliminary data.</text>
</comment>
<dbReference type="Proteomes" id="UP000782475">
    <property type="component" value="Unassembled WGS sequence"/>
</dbReference>
<keyword evidence="2" id="KW-1185">Reference proteome</keyword>
<evidence type="ECO:0000313" key="1">
    <source>
        <dbReference type="EMBL" id="MBX7271710.1"/>
    </source>
</evidence>
<evidence type="ECO:0000313" key="2">
    <source>
        <dbReference type="Proteomes" id="UP000782475"/>
    </source>
</evidence>
<reference evidence="1 2" key="1">
    <citation type="journal article" date="2021" name="Appl. Microbiol. Biotechnol.">
        <title>Biotechnological applications of marine bacteria in bioremediation of environments polluted with hydrocarbons and plastics.</title>
        <authorList>
            <person name="Muriel-Millan L.F."/>
            <person name="Millan-Lopez S."/>
            <person name="Pardo-Lopez L."/>
        </authorList>
    </citation>
    <scope>NUCLEOTIDE SEQUENCE [LARGE SCALE GENOMIC DNA]</scope>
    <source>
        <strain evidence="1 2">GOM4</strain>
    </source>
</reference>
<dbReference type="EMBL" id="JAHHFP010000019">
    <property type="protein sequence ID" value="MBX7271710.1"/>
    <property type="molecule type" value="Genomic_DNA"/>
</dbReference>
<organism evidence="1 2">
    <name type="scientific">Stutzerimonas chloritidismutans</name>
    <name type="common">Pseudomonas chloritidismutans</name>
    <dbReference type="NCBI Taxonomy" id="203192"/>
    <lineage>
        <taxon>Bacteria</taxon>
        <taxon>Pseudomonadati</taxon>
        <taxon>Pseudomonadota</taxon>
        <taxon>Gammaproteobacteria</taxon>
        <taxon>Pseudomonadales</taxon>
        <taxon>Pseudomonadaceae</taxon>
        <taxon>Stutzerimonas</taxon>
    </lineage>
</organism>